<proteinExistence type="predicted"/>
<dbReference type="Proteomes" id="UP000326953">
    <property type="component" value="Unassembled WGS sequence"/>
</dbReference>
<name>A0A5E6QTF2_PSEFL</name>
<evidence type="ECO:0000313" key="2">
    <source>
        <dbReference type="Proteomes" id="UP000326953"/>
    </source>
</evidence>
<dbReference type="AlphaFoldDB" id="A0A5E6QTF2"/>
<accession>A0A5E6QTF2</accession>
<protein>
    <submittedName>
        <fullName evidence="1">Uncharacterized protein</fullName>
    </submittedName>
</protein>
<evidence type="ECO:0000313" key="1">
    <source>
        <dbReference type="EMBL" id="VVM58459.1"/>
    </source>
</evidence>
<gene>
    <name evidence="1" type="ORF">PS662_01181</name>
</gene>
<organism evidence="1 2">
    <name type="scientific">Pseudomonas fluorescens</name>
    <dbReference type="NCBI Taxonomy" id="294"/>
    <lineage>
        <taxon>Bacteria</taxon>
        <taxon>Pseudomonadati</taxon>
        <taxon>Pseudomonadota</taxon>
        <taxon>Gammaproteobacteria</taxon>
        <taxon>Pseudomonadales</taxon>
        <taxon>Pseudomonadaceae</taxon>
        <taxon>Pseudomonas</taxon>
    </lineage>
</organism>
<reference evidence="1 2" key="1">
    <citation type="submission" date="2019-09" db="EMBL/GenBank/DDBJ databases">
        <authorList>
            <person name="Chandra G."/>
            <person name="Truman W A."/>
        </authorList>
    </citation>
    <scope>NUCLEOTIDE SEQUENCE [LARGE SCALE GENOMIC DNA]</scope>
    <source>
        <strain evidence="1">PS662</strain>
    </source>
</reference>
<dbReference type="EMBL" id="CABVHK010000003">
    <property type="protein sequence ID" value="VVM58459.1"/>
    <property type="molecule type" value="Genomic_DNA"/>
</dbReference>
<sequence>MPSTLVDAFSGETEMSDIYSNAVDSFRIGIEHFLKEPGYSSRKHAILTIFHAIELLLKEQLYRTNPILIYRNIDAKITDDSLTVGIKEALARLENVGQGLHKGPQSVIERIQKRRNRIEHHRYDHKEEDEAIISESLQFIFFFVEGVLKEKLERDIQPTTLRQIRGLIFNRQDLEWIAMHRLDQWFHDTWPDWSEEDVDSPDEFEGTLDCPVCYQTYLVIDNLPIPFCFHCNTTVDAKLCDCGFTHLSSERCRHCY</sequence>